<protein>
    <submittedName>
        <fullName evidence="1">Uncharacterized protein</fullName>
    </submittedName>
</protein>
<organism evidence="1 2">
    <name type="scientific">Bacteroides ovatus (strain ATCC 8483 / DSM 1896 / JCM 5824 / BCRC 10623 / CCUG 4943 / NCTC 11153)</name>
    <dbReference type="NCBI Taxonomy" id="411476"/>
    <lineage>
        <taxon>Bacteria</taxon>
        <taxon>Pseudomonadati</taxon>
        <taxon>Bacteroidota</taxon>
        <taxon>Bacteroidia</taxon>
        <taxon>Bacteroidales</taxon>
        <taxon>Bacteroidaceae</taxon>
        <taxon>Bacteroides</taxon>
    </lineage>
</organism>
<dbReference type="EMBL" id="AAXF02000053">
    <property type="protein sequence ID" value="EDO10193.1"/>
    <property type="molecule type" value="Genomic_DNA"/>
</dbReference>
<accession>A0AAN3A5F2</accession>
<reference evidence="2" key="2">
    <citation type="submission" date="2007-04" db="EMBL/GenBank/DDBJ databases">
        <title>Draft genome sequence of Bacteroides ovatus (ATCC 8483).</title>
        <authorList>
            <person name="Sudarsanam P."/>
            <person name="Ley R."/>
            <person name="Guruge J."/>
            <person name="Turnbaugh P.J."/>
            <person name="Mahowald M."/>
            <person name="Liep D."/>
            <person name="Gordon J."/>
        </authorList>
    </citation>
    <scope>NUCLEOTIDE SEQUENCE [LARGE SCALE GENOMIC DNA]</scope>
    <source>
        <strain evidence="2">ATCC 8483 / DSM 1896 / JCM 5824 / BCRC 10623 / CCUG 4943 / NCTC 11153</strain>
    </source>
</reference>
<evidence type="ECO:0000313" key="1">
    <source>
        <dbReference type="EMBL" id="EDO10193.1"/>
    </source>
</evidence>
<proteinExistence type="predicted"/>
<dbReference type="AlphaFoldDB" id="A0AAN3A5F2"/>
<name>A0AAN3A5F2_BACO1</name>
<dbReference type="Proteomes" id="UP000005475">
    <property type="component" value="Unassembled WGS sequence"/>
</dbReference>
<comment type="caution">
    <text evidence="1">The sequence shown here is derived from an EMBL/GenBank/DDBJ whole genome shotgun (WGS) entry which is preliminary data.</text>
</comment>
<gene>
    <name evidence="1" type="ORF">BACOVA_04574</name>
</gene>
<evidence type="ECO:0000313" key="2">
    <source>
        <dbReference type="Proteomes" id="UP000005475"/>
    </source>
</evidence>
<sequence length="34" mass="4013">MTNILFCHTMQVVSHFVSLFLTKNHLFTLARFSQ</sequence>
<reference evidence="1 2" key="1">
    <citation type="submission" date="2007-03" db="EMBL/GenBank/DDBJ databases">
        <authorList>
            <person name="Fulton L."/>
            <person name="Clifton S."/>
            <person name="Fulton B."/>
            <person name="Xu J."/>
            <person name="Minx P."/>
            <person name="Pepin K.H."/>
            <person name="Johnson M."/>
            <person name="Thiruvilangam P."/>
            <person name="Bhonagiri V."/>
            <person name="Nash W.E."/>
            <person name="Mardis E.R."/>
            <person name="Wilson R.K."/>
        </authorList>
    </citation>
    <scope>NUCLEOTIDE SEQUENCE [LARGE SCALE GENOMIC DNA]</scope>
    <source>
        <strain evidence="2">ATCC 8483 / DSM 1896 / JCM 5824 / BCRC 10623 / CCUG 4943 / NCTC 11153</strain>
    </source>
</reference>